<dbReference type="EMBL" id="CAPB01000008">
    <property type="protein sequence ID" value="CCO93043.1"/>
    <property type="molecule type" value="Genomic_DNA"/>
</dbReference>
<protein>
    <recommendedName>
        <fullName evidence="4">Lipoprotein SmpA/OmlA domain-containing protein</fullName>
    </recommendedName>
</protein>
<gene>
    <name evidence="2" type="ORF">BN437_1090</name>
</gene>
<reference evidence="2 3" key="2">
    <citation type="submission" date="2013-04" db="EMBL/GenBank/DDBJ databases">
        <title>Comparative genomics of 12 strains of Erwinia amylovora identifies a pan-genome with a large conserved core and provides insights into host specificity.</title>
        <authorList>
            <person name="Mann R.A."/>
            <person name="Smits T.H.M."/>
            <person name="Buehlmann A."/>
            <person name="Blom J."/>
            <person name="Goesmann A."/>
            <person name="Frey J.E."/>
            <person name="Plummer K.M."/>
            <person name="Beer S.V."/>
            <person name="Luck J."/>
            <person name="Duffy B."/>
            <person name="Rodoni B."/>
        </authorList>
    </citation>
    <scope>NUCLEOTIDE SEQUENCE [LARGE SCALE GENOMIC DNA]</scope>
    <source>
        <strain evidence="3">CFBP 1232</strain>
    </source>
</reference>
<keyword evidence="1" id="KW-0732">Signal</keyword>
<evidence type="ECO:0000313" key="2">
    <source>
        <dbReference type="EMBL" id="CCO93043.1"/>
    </source>
</evidence>
<organism evidence="2 3">
    <name type="scientific">Erwinia amylovora NBRC 12687 = CFBP 1232</name>
    <dbReference type="NCBI Taxonomy" id="1219359"/>
    <lineage>
        <taxon>Bacteria</taxon>
        <taxon>Pseudomonadati</taxon>
        <taxon>Pseudomonadota</taxon>
        <taxon>Gammaproteobacteria</taxon>
        <taxon>Enterobacterales</taxon>
        <taxon>Erwiniaceae</taxon>
        <taxon>Erwinia</taxon>
    </lineage>
</organism>
<dbReference type="PROSITE" id="PS51257">
    <property type="entry name" value="PROKAR_LIPOPROTEIN"/>
    <property type="match status" value="1"/>
</dbReference>
<feature type="chain" id="PRO_5032440243" description="Lipoprotein SmpA/OmlA domain-containing protein" evidence="1">
    <location>
        <begin position="20"/>
        <end position="98"/>
    </location>
</feature>
<proteinExistence type="predicted"/>
<evidence type="ECO:0000256" key="1">
    <source>
        <dbReference type="SAM" id="SignalP"/>
    </source>
</evidence>
<accession>A0A831EQ67</accession>
<reference evidence="2 3" key="1">
    <citation type="submission" date="2012-11" db="EMBL/GenBank/DDBJ databases">
        <authorList>
            <person name="Linke B."/>
        </authorList>
    </citation>
    <scope>NUCLEOTIDE SEQUENCE [LARGE SCALE GENOMIC DNA]</scope>
    <source>
        <strain evidence="3">CFBP 1232</strain>
    </source>
</reference>
<sequence length="98" mass="10867">MYKKIMLCLVWGLLSACTASVGQNFDDTKLAQIKYDVTSRQDLIALFGQPSSETPFPQGQTILMWTWSQAKAMSTTQGRTLTIRLLNGKVKSYAASQS</sequence>
<evidence type="ECO:0000313" key="3">
    <source>
        <dbReference type="Proteomes" id="UP000013111"/>
    </source>
</evidence>
<dbReference type="AlphaFoldDB" id="A0A831EQ67"/>
<dbReference type="RefSeq" id="WP_004156501.1">
    <property type="nucleotide sequence ID" value="NZ_BAYW01000006.1"/>
</dbReference>
<dbReference type="GeneID" id="97605376"/>
<comment type="caution">
    <text evidence="2">The sequence shown here is derived from an EMBL/GenBank/DDBJ whole genome shotgun (WGS) entry which is preliminary data.</text>
</comment>
<name>A0A831EQ67_ERWAM</name>
<evidence type="ECO:0008006" key="4">
    <source>
        <dbReference type="Google" id="ProtNLM"/>
    </source>
</evidence>
<feature type="signal peptide" evidence="1">
    <location>
        <begin position="1"/>
        <end position="19"/>
    </location>
</feature>
<dbReference type="Proteomes" id="UP000013111">
    <property type="component" value="Unassembled WGS sequence"/>
</dbReference>